<reference evidence="1" key="1">
    <citation type="submission" date="2018-05" db="EMBL/GenBank/DDBJ databases">
        <authorList>
            <person name="Lanie J.A."/>
            <person name="Ng W.-L."/>
            <person name="Kazmierczak K.M."/>
            <person name="Andrzejewski T.M."/>
            <person name="Davidsen T.M."/>
            <person name="Wayne K.J."/>
            <person name="Tettelin H."/>
            <person name="Glass J.I."/>
            <person name="Rusch D."/>
            <person name="Podicherti R."/>
            <person name="Tsui H.-C.T."/>
            <person name="Winkler M.E."/>
        </authorList>
    </citation>
    <scope>NUCLEOTIDE SEQUENCE</scope>
</reference>
<evidence type="ECO:0000313" key="1">
    <source>
        <dbReference type="EMBL" id="SVA94131.1"/>
    </source>
</evidence>
<sequence>MQVIYLQAFILLEWKADILWTQKRLVL</sequence>
<accession>A0A381ZYT5</accession>
<gene>
    <name evidence="1" type="ORF">METZ01_LOCUS146985</name>
</gene>
<organism evidence="1">
    <name type="scientific">marine metagenome</name>
    <dbReference type="NCBI Taxonomy" id="408172"/>
    <lineage>
        <taxon>unclassified sequences</taxon>
        <taxon>metagenomes</taxon>
        <taxon>ecological metagenomes</taxon>
    </lineage>
</organism>
<dbReference type="EMBL" id="UINC01023117">
    <property type="protein sequence ID" value="SVA94131.1"/>
    <property type="molecule type" value="Genomic_DNA"/>
</dbReference>
<proteinExistence type="predicted"/>
<protein>
    <submittedName>
        <fullName evidence="1">Uncharacterized protein</fullName>
    </submittedName>
</protein>
<dbReference type="AlphaFoldDB" id="A0A381ZYT5"/>
<name>A0A381ZYT5_9ZZZZ</name>